<dbReference type="InterPro" id="IPR036237">
    <property type="entry name" value="Xyl_isomerase-like_sf"/>
</dbReference>
<organism evidence="1 2">
    <name type="scientific">Sorangium cellulosum</name>
    <name type="common">Polyangium cellulosum</name>
    <dbReference type="NCBI Taxonomy" id="56"/>
    <lineage>
        <taxon>Bacteria</taxon>
        <taxon>Pseudomonadati</taxon>
        <taxon>Myxococcota</taxon>
        <taxon>Polyangia</taxon>
        <taxon>Polyangiales</taxon>
        <taxon>Polyangiaceae</taxon>
        <taxon>Sorangium</taxon>
    </lineage>
</organism>
<sequence length="298" mass="32532">MNHARVRTELMSHTSSSLSSIPVLGSGLGYRRELKAAIFESRADIDFVEVVTEQFFGDARYLADLEELCQVFPVIPHGVGLSIGSVELDEAYLRAIKVISDTTRSPYYSEHLAMTRAPGIDIGHLSPVWFTEAVLRTAIDNVSRVQDTLGKPLVVENVTYLFEIPGATMKQAEFFGRLVEATGAGILLDLTNLYTNSVNHGFDPEVFLDELPLDKVVQIHLAGGYWASGVLIDGHCEPVEEGSWSLLSKLSQRARVKASILEHDANFPDLSVLLAQVARARTMISPLGSGLAGPARDP</sequence>
<dbReference type="Gene3D" id="3.20.20.150">
    <property type="entry name" value="Divalent-metal-dependent TIM barrel enzymes"/>
    <property type="match status" value="1"/>
</dbReference>
<gene>
    <name evidence="1" type="ORF">BE08_05000</name>
</gene>
<reference evidence="1 2" key="1">
    <citation type="submission" date="2014-02" db="EMBL/GenBank/DDBJ databases">
        <title>The small core and large imbalanced accessory genome model reveals a collaborative survival strategy of Sorangium cellulosum strains in nature.</title>
        <authorList>
            <person name="Han K."/>
            <person name="Peng R."/>
            <person name="Blom J."/>
            <person name="Li Y.-Z."/>
        </authorList>
    </citation>
    <scope>NUCLEOTIDE SEQUENCE [LARGE SCALE GENOMIC DNA]</scope>
    <source>
        <strain evidence="1 2">So0157-25</strain>
    </source>
</reference>
<dbReference type="EMBL" id="JELY01001416">
    <property type="protein sequence ID" value="KYF55848.1"/>
    <property type="molecule type" value="Genomic_DNA"/>
</dbReference>
<accession>A0A150PK75</accession>
<dbReference type="InterPro" id="IPR007801">
    <property type="entry name" value="MbnB/TglH/ChrH"/>
</dbReference>
<dbReference type="SUPFAM" id="SSF51658">
    <property type="entry name" value="Xylose isomerase-like"/>
    <property type="match status" value="1"/>
</dbReference>
<dbReference type="Pfam" id="PF05114">
    <property type="entry name" value="MbnB_TglH_ChrH"/>
    <property type="match status" value="1"/>
</dbReference>
<dbReference type="AlphaFoldDB" id="A0A150PK75"/>
<dbReference type="NCBIfam" id="NF003818">
    <property type="entry name" value="PRK05409.1"/>
    <property type="match status" value="1"/>
</dbReference>
<evidence type="ECO:0000313" key="1">
    <source>
        <dbReference type="EMBL" id="KYF55848.1"/>
    </source>
</evidence>
<proteinExistence type="predicted"/>
<evidence type="ECO:0000313" key="2">
    <source>
        <dbReference type="Proteomes" id="UP000075420"/>
    </source>
</evidence>
<dbReference type="Proteomes" id="UP000075420">
    <property type="component" value="Unassembled WGS sequence"/>
</dbReference>
<dbReference type="PANTHER" id="PTHR42194:SF1">
    <property type="entry name" value="UPF0276 PROTEIN HI_1600"/>
    <property type="match status" value="1"/>
</dbReference>
<dbReference type="PANTHER" id="PTHR42194">
    <property type="entry name" value="UPF0276 PROTEIN HI_1600"/>
    <property type="match status" value="1"/>
</dbReference>
<name>A0A150PK75_SORCE</name>
<comment type="caution">
    <text evidence="1">The sequence shown here is derived from an EMBL/GenBank/DDBJ whole genome shotgun (WGS) entry which is preliminary data.</text>
</comment>
<protein>
    <submittedName>
        <fullName evidence="1">Uncharacterized protein</fullName>
    </submittedName>
</protein>